<keyword evidence="15" id="KW-1185">Reference proteome</keyword>
<dbReference type="InterPro" id="IPR020859">
    <property type="entry name" value="ROC"/>
</dbReference>
<dbReference type="GO" id="GO:0005096">
    <property type="term" value="F:GTPase activator activity"/>
    <property type="evidence" value="ECO:0007669"/>
    <property type="project" value="UniProtKB-KW"/>
</dbReference>
<dbReference type="InterPro" id="IPR027038">
    <property type="entry name" value="RanGap"/>
</dbReference>
<dbReference type="Gene3D" id="3.30.310.200">
    <property type="match status" value="1"/>
</dbReference>
<dbReference type="InterPro" id="IPR006553">
    <property type="entry name" value="Leu-rich_rpt_Cys-con_subtyp"/>
</dbReference>
<keyword evidence="2" id="KW-0343">GTPase activation</keyword>
<dbReference type="SMART" id="SM00368">
    <property type="entry name" value="LRR_RI"/>
    <property type="match status" value="14"/>
</dbReference>
<proteinExistence type="predicted"/>
<evidence type="ECO:0000256" key="4">
    <source>
        <dbReference type="ARBA" id="ARBA00022614"/>
    </source>
</evidence>
<gene>
    <name evidence="14" type="ORF">PP769_05970</name>
</gene>
<organism evidence="14 15">
    <name type="scientific">Candidatus Nitrospira allomarina</name>
    <dbReference type="NCBI Taxonomy" id="3020900"/>
    <lineage>
        <taxon>Bacteria</taxon>
        <taxon>Pseudomonadati</taxon>
        <taxon>Nitrospirota</taxon>
        <taxon>Nitrospiria</taxon>
        <taxon>Nitrospirales</taxon>
        <taxon>Nitrospiraceae</taxon>
        <taxon>Nitrospira</taxon>
    </lineage>
</organism>
<keyword evidence="8" id="KW-0418">Kinase</keyword>
<keyword evidence="7" id="KW-0547">Nucleotide-binding</keyword>
<evidence type="ECO:0000313" key="14">
    <source>
        <dbReference type="EMBL" id="WNM59311.1"/>
    </source>
</evidence>
<keyword evidence="10" id="KW-0342">GTP-binding</keyword>
<dbReference type="Pfam" id="PF12799">
    <property type="entry name" value="LRR_4"/>
    <property type="match status" value="1"/>
</dbReference>
<evidence type="ECO:0000256" key="10">
    <source>
        <dbReference type="ARBA" id="ARBA00023134"/>
    </source>
</evidence>
<evidence type="ECO:0000256" key="8">
    <source>
        <dbReference type="ARBA" id="ARBA00022777"/>
    </source>
</evidence>
<keyword evidence="9" id="KW-0067">ATP-binding</keyword>
<dbReference type="InterPro" id="IPR055414">
    <property type="entry name" value="LRR_R13L4/SHOC2-like"/>
</dbReference>
<dbReference type="Pfam" id="PF13516">
    <property type="entry name" value="LRR_6"/>
    <property type="match status" value="2"/>
</dbReference>
<evidence type="ECO:0000256" key="12">
    <source>
        <dbReference type="ARBA" id="ARBA00048679"/>
    </source>
</evidence>
<name>A0AA96JXQ5_9BACT</name>
<dbReference type="GO" id="GO:0031267">
    <property type="term" value="F:small GTPase binding"/>
    <property type="evidence" value="ECO:0007669"/>
    <property type="project" value="TreeGrafter"/>
</dbReference>
<dbReference type="FunFam" id="3.80.10.10:FF:001164">
    <property type="entry name" value="GH01279p"/>
    <property type="match status" value="1"/>
</dbReference>
<evidence type="ECO:0000256" key="9">
    <source>
        <dbReference type="ARBA" id="ARBA00022840"/>
    </source>
</evidence>
<dbReference type="GO" id="GO:0006913">
    <property type="term" value="P:nucleocytoplasmic transport"/>
    <property type="evidence" value="ECO:0007669"/>
    <property type="project" value="TreeGrafter"/>
</dbReference>
<dbReference type="SUPFAM" id="SSF52540">
    <property type="entry name" value="P-loop containing nucleoside triphosphate hydrolases"/>
    <property type="match status" value="1"/>
</dbReference>
<protein>
    <recommendedName>
        <fullName evidence="1">non-specific serine/threonine protein kinase</fullName>
        <ecNumber evidence="1">2.7.11.1</ecNumber>
    </recommendedName>
</protein>
<dbReference type="Pfam" id="PF25497">
    <property type="entry name" value="COR-B"/>
    <property type="match status" value="1"/>
</dbReference>
<dbReference type="PANTHER" id="PTHR24113:SF12">
    <property type="entry name" value="RAN GTPASE-ACTIVATING PROTEIN 1"/>
    <property type="match status" value="1"/>
</dbReference>
<dbReference type="Pfam" id="PF23598">
    <property type="entry name" value="LRR_14"/>
    <property type="match status" value="1"/>
</dbReference>
<dbReference type="InterPro" id="IPR057263">
    <property type="entry name" value="COR-B"/>
</dbReference>
<feature type="domain" description="Roc" evidence="13">
    <location>
        <begin position="556"/>
        <end position="729"/>
    </location>
</feature>
<keyword evidence="3" id="KW-0723">Serine/threonine-protein kinase</keyword>
<dbReference type="SMART" id="SM00365">
    <property type="entry name" value="LRR_SD22"/>
    <property type="match status" value="9"/>
</dbReference>
<evidence type="ECO:0000313" key="15">
    <source>
        <dbReference type="Proteomes" id="UP001302719"/>
    </source>
</evidence>
<dbReference type="KEGG" id="nall:PP769_05970"/>
<dbReference type="GO" id="GO:0004674">
    <property type="term" value="F:protein serine/threonine kinase activity"/>
    <property type="evidence" value="ECO:0007669"/>
    <property type="project" value="UniProtKB-KW"/>
</dbReference>
<keyword evidence="4" id="KW-0433">Leucine-rich repeat</keyword>
<dbReference type="InterPro" id="IPR003591">
    <property type="entry name" value="Leu-rich_rpt_typical-subtyp"/>
</dbReference>
<dbReference type="Proteomes" id="UP001302719">
    <property type="component" value="Chromosome"/>
</dbReference>
<dbReference type="EC" id="2.7.11.1" evidence="1"/>
<evidence type="ECO:0000256" key="5">
    <source>
        <dbReference type="ARBA" id="ARBA00022679"/>
    </source>
</evidence>
<keyword evidence="5" id="KW-0808">Transferase</keyword>
<dbReference type="Gene3D" id="3.80.10.10">
    <property type="entry name" value="Ribonuclease Inhibitor"/>
    <property type="match status" value="4"/>
</dbReference>
<dbReference type="GO" id="GO:0005829">
    <property type="term" value="C:cytosol"/>
    <property type="evidence" value="ECO:0007669"/>
    <property type="project" value="TreeGrafter"/>
</dbReference>
<evidence type="ECO:0000259" key="13">
    <source>
        <dbReference type="PROSITE" id="PS51424"/>
    </source>
</evidence>
<dbReference type="Pfam" id="PF16095">
    <property type="entry name" value="COR-A"/>
    <property type="match status" value="1"/>
</dbReference>
<dbReference type="InterPro" id="IPR032171">
    <property type="entry name" value="COR-A"/>
</dbReference>
<dbReference type="SMART" id="SM00367">
    <property type="entry name" value="LRR_CC"/>
    <property type="match status" value="10"/>
</dbReference>
<evidence type="ECO:0000256" key="6">
    <source>
        <dbReference type="ARBA" id="ARBA00022737"/>
    </source>
</evidence>
<dbReference type="GO" id="GO:0009274">
    <property type="term" value="C:peptidoglycan-based cell wall"/>
    <property type="evidence" value="ECO:0007669"/>
    <property type="project" value="UniProtKB-ARBA"/>
</dbReference>
<evidence type="ECO:0000256" key="3">
    <source>
        <dbReference type="ARBA" id="ARBA00022527"/>
    </source>
</evidence>
<dbReference type="InterPro" id="IPR036388">
    <property type="entry name" value="WH-like_DNA-bd_sf"/>
</dbReference>
<dbReference type="SMART" id="SM00369">
    <property type="entry name" value="LRR_TYP"/>
    <property type="match status" value="14"/>
</dbReference>
<dbReference type="InterPro" id="IPR001611">
    <property type="entry name" value="Leu-rich_rpt"/>
</dbReference>
<evidence type="ECO:0000256" key="1">
    <source>
        <dbReference type="ARBA" id="ARBA00012513"/>
    </source>
</evidence>
<dbReference type="AlphaFoldDB" id="A0AA96JXQ5"/>
<dbReference type="Gene3D" id="1.10.10.2200">
    <property type="match status" value="1"/>
</dbReference>
<dbReference type="PROSITE" id="PS51424">
    <property type="entry name" value="ROC"/>
    <property type="match status" value="1"/>
</dbReference>
<reference evidence="14 15" key="1">
    <citation type="submission" date="2023-01" db="EMBL/GenBank/DDBJ databases">
        <title>Cultivation and genomic characterization of new, ubiquitous marine nitrite-oxidizing bacteria from the Nitrospirales.</title>
        <authorList>
            <person name="Mueller A.J."/>
            <person name="Daebeler A."/>
            <person name="Herbold C.W."/>
            <person name="Kirkegaard R.H."/>
            <person name="Daims H."/>
        </authorList>
    </citation>
    <scope>NUCLEOTIDE SEQUENCE [LARGE SCALE GENOMIC DNA]</scope>
    <source>
        <strain evidence="14 15">VA</strain>
    </source>
</reference>
<comment type="catalytic activity">
    <reaction evidence="11">
        <text>L-threonyl-[protein] + ATP = O-phospho-L-threonyl-[protein] + ADP + H(+)</text>
        <dbReference type="Rhea" id="RHEA:46608"/>
        <dbReference type="Rhea" id="RHEA-COMP:11060"/>
        <dbReference type="Rhea" id="RHEA-COMP:11605"/>
        <dbReference type="ChEBI" id="CHEBI:15378"/>
        <dbReference type="ChEBI" id="CHEBI:30013"/>
        <dbReference type="ChEBI" id="CHEBI:30616"/>
        <dbReference type="ChEBI" id="CHEBI:61977"/>
        <dbReference type="ChEBI" id="CHEBI:456216"/>
        <dbReference type="EC" id="2.7.11.1"/>
    </reaction>
</comment>
<dbReference type="PRINTS" id="PR00449">
    <property type="entry name" value="RASTRNSFRMNG"/>
</dbReference>
<dbReference type="SUPFAM" id="SSF52058">
    <property type="entry name" value="L domain-like"/>
    <property type="match status" value="1"/>
</dbReference>
<comment type="catalytic activity">
    <reaction evidence="12">
        <text>L-seryl-[protein] + ATP = O-phospho-L-seryl-[protein] + ADP + H(+)</text>
        <dbReference type="Rhea" id="RHEA:17989"/>
        <dbReference type="Rhea" id="RHEA-COMP:9863"/>
        <dbReference type="Rhea" id="RHEA-COMP:11604"/>
        <dbReference type="ChEBI" id="CHEBI:15378"/>
        <dbReference type="ChEBI" id="CHEBI:29999"/>
        <dbReference type="ChEBI" id="CHEBI:30616"/>
        <dbReference type="ChEBI" id="CHEBI:83421"/>
        <dbReference type="ChEBI" id="CHEBI:456216"/>
        <dbReference type="EC" id="2.7.11.1"/>
    </reaction>
</comment>
<dbReference type="RefSeq" id="WP_312646030.1">
    <property type="nucleotide sequence ID" value="NZ_CP116967.1"/>
</dbReference>
<dbReference type="Gene3D" id="3.30.70.1390">
    <property type="entry name" value="ROC domain from the Parkinson's disease-associated leucine-rich repeat kinase 2"/>
    <property type="match status" value="1"/>
</dbReference>
<dbReference type="Pfam" id="PF08477">
    <property type="entry name" value="Roc"/>
    <property type="match status" value="1"/>
</dbReference>
<dbReference type="SUPFAM" id="SSF52047">
    <property type="entry name" value="RNI-like"/>
    <property type="match status" value="1"/>
</dbReference>
<accession>A0AA96JXQ5</accession>
<dbReference type="GO" id="GO:0048471">
    <property type="term" value="C:perinuclear region of cytoplasm"/>
    <property type="evidence" value="ECO:0007669"/>
    <property type="project" value="TreeGrafter"/>
</dbReference>
<dbReference type="EMBL" id="CP116967">
    <property type="protein sequence ID" value="WNM59311.1"/>
    <property type="molecule type" value="Genomic_DNA"/>
</dbReference>
<dbReference type="InterPro" id="IPR032675">
    <property type="entry name" value="LRR_dom_sf"/>
</dbReference>
<dbReference type="Pfam" id="PF13855">
    <property type="entry name" value="LRR_8"/>
    <property type="match status" value="1"/>
</dbReference>
<keyword evidence="6" id="KW-0677">Repeat</keyword>
<dbReference type="PANTHER" id="PTHR24113">
    <property type="entry name" value="RAN GTPASE-ACTIVATING PROTEIN 1"/>
    <property type="match status" value="1"/>
</dbReference>
<evidence type="ECO:0000256" key="7">
    <source>
        <dbReference type="ARBA" id="ARBA00022741"/>
    </source>
</evidence>
<evidence type="ECO:0000256" key="2">
    <source>
        <dbReference type="ARBA" id="ARBA00022468"/>
    </source>
</evidence>
<dbReference type="Gene3D" id="1.10.10.10">
    <property type="entry name" value="Winged helix-like DNA-binding domain superfamily/Winged helix DNA-binding domain"/>
    <property type="match status" value="1"/>
</dbReference>
<dbReference type="InterPro" id="IPR025875">
    <property type="entry name" value="Leu-rich_rpt_4"/>
</dbReference>
<dbReference type="PROSITE" id="PS51450">
    <property type="entry name" value="LRR"/>
    <property type="match status" value="4"/>
</dbReference>
<dbReference type="GO" id="GO:0005524">
    <property type="term" value="F:ATP binding"/>
    <property type="evidence" value="ECO:0007669"/>
    <property type="project" value="UniProtKB-KW"/>
</dbReference>
<sequence length="1232" mass="138009">MTEKTKTLQKILPTELNELISKMRSLECSSLALLGPGARLSPSSEDWPDRLKDYPCVFQLTEIVDSLAEKLLALSALTTLQLGGNQIGKAGVKHLAGLTNLTTLDLRNNEISDAGVKHLAGLTNLTTLDLRNNEISDAGVKHLAGLTNLTTLNLRNNEISDAGVKHLAGLTNLTRLDLRSNKIGEAGVKHLAGLTNLTALELGDNQVGKAGVKYLAGLTNLTTLELRNNQIGEAGVKYLAGLTNLTMLQLRSNQIGEAGVKHLAGLTNLTTLELGDNRIGDAGMKHLAGLGNLTTLQLWNNQIGEAGVKYLAGLTNLTTLELRSNQIGEAGVKHLAGLGNLTTLQLWNNQIGDAGLKYLAGLTNLTTLDLRNNEIGNAGLKHLAGLRNLTTLQLWNNQIGEAGVKHLAGLTNLTTLELRNNQIGDAGVKHLAGLRNLTTLELRNNQIGDAGVKHLAGLRNLTTLELGSTRIGDEGAKALGQLCNLNILNLNKAEVTDLSPFKLLFEKGIPARWEPESRWEEGIFVEGCPLIHPPPEVIKQGHEAVVNYFREIQSQGVDRLFEAKMLIVGEGRAGKTSLLRRLYQPDQPLPDEEETTKGIDIHRHDFQLANGRTFRLNVWDFGGQQIYHATHQFFLTKNSLYILLDDTAKNHKSLTDEGFRYWLEVIELLSARSPVLIFQNEKGGRSKAIDEAGIKSRFPNVKEVYRGNLDKPDSVKTLSAAIEFSVQRLPHVGEEVPAKWVSIRAALEEEATHRPYMSQEDYFSIYRRYLEFAPTKALHLSRYLHDLGVFLHFQDDRLLRRTVILQNPWATEAVFRILDDPTVVERLGRFTFTDCERVWATSEYANMHPELLALMEKFELCYALRDQNDTWLAPQLLSPSVHPALDGWAKVGDLVLSYRYGFLPKGLVSRLMVRMHRFVPRPEMAWVTGVLFEREETQVLVQITPRGNEIVLRARGPERQALLSVISSDLDALNAGFPGLEEKLSKWVPCICSKCVVSASPGMFEQKRLLKRKQDGRRFTIDCPADSYEDVSLLELLDGLKLENLPRWADKPSDDRNGEYDAFSPEQAPVKNIKIFLASSEELREDRDAFDLYFRQQNDRLRQHGAYLEIVRWENFLDAMSDSGLQDEYNREVRSCNIFVSLFKTKTGGYTEDEFDVAHRAFKEQGTPRIYTFFQDAQVSTVSGNRNDLQSLWKFQDKLSELGHFWTRYKNTADLHLQFRDQLDKLLDQGLV</sequence>
<evidence type="ECO:0000256" key="11">
    <source>
        <dbReference type="ARBA" id="ARBA00047899"/>
    </source>
</evidence>
<dbReference type="InterPro" id="IPR027417">
    <property type="entry name" value="P-loop_NTPase"/>
</dbReference>